<dbReference type="Gene3D" id="3.40.1110.10">
    <property type="entry name" value="Calcium-transporting ATPase, cytoplasmic domain N"/>
    <property type="match status" value="1"/>
</dbReference>
<dbReference type="EC" id="7.6.2.1" evidence="17"/>
<feature type="transmembrane region" description="Helical" evidence="17">
    <location>
        <begin position="488"/>
        <end position="511"/>
    </location>
</feature>
<evidence type="ECO:0000256" key="14">
    <source>
        <dbReference type="PIRSR" id="PIRSR606539-1"/>
    </source>
</evidence>
<dbReference type="SFLD" id="SFLDS00003">
    <property type="entry name" value="Haloacid_Dehalogenase"/>
    <property type="match status" value="1"/>
</dbReference>
<dbReference type="PANTHER" id="PTHR24092:SF180">
    <property type="entry name" value="PHOSPHOLIPID-TRANSPORTING ATPASE DNF1-RELATED"/>
    <property type="match status" value="1"/>
</dbReference>
<dbReference type="InterPro" id="IPR023214">
    <property type="entry name" value="HAD_sf"/>
</dbReference>
<feature type="binding site" evidence="16">
    <location>
        <position position="1113"/>
    </location>
    <ligand>
        <name>Mg(2+)</name>
        <dbReference type="ChEBI" id="CHEBI:18420"/>
    </ligand>
</feature>
<dbReference type="Pfam" id="PF13246">
    <property type="entry name" value="Cation_ATPase"/>
    <property type="match status" value="1"/>
</dbReference>
<dbReference type="InterPro" id="IPR032631">
    <property type="entry name" value="P-type_ATPase_N"/>
</dbReference>
<dbReference type="GO" id="GO:0012505">
    <property type="term" value="C:endomembrane system"/>
    <property type="evidence" value="ECO:0007669"/>
    <property type="project" value="UniProtKB-SubCell"/>
</dbReference>
<evidence type="ECO:0000313" key="21">
    <source>
        <dbReference type="EMBL" id="GMM38701.1"/>
    </source>
</evidence>
<dbReference type="RefSeq" id="XP_064855696.1">
    <property type="nucleotide sequence ID" value="XM_064999624.1"/>
</dbReference>
<evidence type="ECO:0000313" key="22">
    <source>
        <dbReference type="Proteomes" id="UP001360560"/>
    </source>
</evidence>
<reference evidence="21 22" key="1">
    <citation type="journal article" date="2023" name="Elife">
        <title>Identification of key yeast species and microbe-microbe interactions impacting larval growth of Drosophila in the wild.</title>
        <authorList>
            <person name="Mure A."/>
            <person name="Sugiura Y."/>
            <person name="Maeda R."/>
            <person name="Honda K."/>
            <person name="Sakurai N."/>
            <person name="Takahashi Y."/>
            <person name="Watada M."/>
            <person name="Katoh T."/>
            <person name="Gotoh A."/>
            <person name="Gotoh Y."/>
            <person name="Taniguchi I."/>
            <person name="Nakamura K."/>
            <person name="Hayashi T."/>
            <person name="Katayama T."/>
            <person name="Uemura T."/>
            <person name="Hattori Y."/>
        </authorList>
    </citation>
    <scope>NUCLEOTIDE SEQUENCE [LARGE SCALE GENOMIC DNA]</scope>
    <source>
        <strain evidence="21 22">SC-9</strain>
    </source>
</reference>
<evidence type="ECO:0000259" key="19">
    <source>
        <dbReference type="Pfam" id="PF16209"/>
    </source>
</evidence>
<feature type="transmembrane region" description="Helical" evidence="17">
    <location>
        <begin position="1292"/>
        <end position="1312"/>
    </location>
</feature>
<name>A0AAV5QW10_9ASCO</name>
<keyword evidence="3" id="KW-0813">Transport</keyword>
<dbReference type="Gene3D" id="2.70.150.10">
    <property type="entry name" value="Calcium-transporting ATPase, cytoplasmic transduction domain A"/>
    <property type="match status" value="1"/>
</dbReference>
<evidence type="ECO:0000256" key="10">
    <source>
        <dbReference type="ARBA" id="ARBA00022989"/>
    </source>
</evidence>
<dbReference type="InterPro" id="IPR044492">
    <property type="entry name" value="P_typ_ATPase_HD_dom"/>
</dbReference>
<dbReference type="InterPro" id="IPR006539">
    <property type="entry name" value="P-type_ATPase_IV"/>
</dbReference>
<comment type="cofactor">
    <cofactor evidence="16">
        <name>Mg(2+)</name>
        <dbReference type="ChEBI" id="CHEBI:18420"/>
    </cofactor>
</comment>
<dbReference type="SUPFAM" id="SSF56784">
    <property type="entry name" value="HAD-like"/>
    <property type="match status" value="1"/>
</dbReference>
<evidence type="ECO:0000256" key="9">
    <source>
        <dbReference type="ARBA" id="ARBA00022967"/>
    </source>
</evidence>
<feature type="binding site" evidence="16">
    <location>
        <position position="606"/>
    </location>
    <ligand>
        <name>Mg(2+)</name>
        <dbReference type="ChEBI" id="CHEBI:18420"/>
    </ligand>
</feature>
<evidence type="ECO:0000256" key="2">
    <source>
        <dbReference type="ARBA" id="ARBA00008109"/>
    </source>
</evidence>
<sequence length="1569" mass="177256">MARSQRPSRVNNDHSVAEEDVESNAGSNSIKRATTSEEIVNKLPVFNPTIINPGYDDMVDLKNYTNVKFSDRLDTLRFKYLDGETPLFIKQNLLNIKRKVFVQTPLADDMLTQQGEALVPKQIYPRNKIRTTKYTPINFIPKNLFNQFQNVANGYFLFCIILGAFQIFGVASPGMNAVPLIVIVVLTAARDAFEDSRRGISDNELNNSKIHLVTGLENPNVLLDNVGPWRRFKKANSKFFRNLLFKHIVPIFKKKKNSDPEVGIKGNELSSILSQHESLGTIEDGGELYNNRLSIQTSRFLNARDKISRPIPDTITNPGYQPTGAIKFKNKAWKDIYVGDIVRVRQNEEVPADIVLLSTSLEDQNCYIETKNLDGETNLKSRQSLKAGAGLKYGNDIERIKCWIECDSPNTNLYSFKGVMHYPNYEDPNGEEHLESITIDNVLFRGSTLRNTKWAIGVVIYTGSETKIMLNSGITPTKKSKISRELNLSVYINFSLLFVLCLVSGVINGVFYNKKHISRLYYEFEPYSDKASVSGVVAFFVALILYQSLVPISLYISVEIIKTVQAYFIWSDIKMYYEKLDYPCIPKSWNISDDVGQIEYIFSDKTGTLTQNVMEFKKCSIGLNSYGQCYTEAKMGMQKRLGVDVVKEKIQMDKLIADDKSEMIGLMNNNMDFFSNGNAQTYIANMDENELTFISADYAKDVLKQGSQKALNEWFMTTLALCHTAVTEDNPENDHKKLIKAESPDENALVGVARDVGIEFRGRSRDIMYVTRYGIETPYKVLNVIPFNSTRKRMSVIVEVPKSHLPEYSNVTQEVNNEQEEEKVVVVLTKGADNVIYERLNVASDSAMLQKTALYLEQFSKEGLRTLCVAYRVVDNGYYKDWSERFHRANVSIDDDREEVIESVANMIERDFTLIGTTAIEDRLQDGVPSSIALLGEAGIKLWVLTGDKVETAINIGFSCNLLDSDMKLLVIGNNKDTAAEANVDSSSSTESHTSSNYDNDKDTVFSQIDEKLSKYLSEEFDIHLNTREDINAAVSDAKQNHSTPKGTHAVIVDGAALTAIFDDLHTDLRKKFLLLCKNCKSVLCCRVSPSQKAQVVRATKELFKVMTLAIGDGANDVAMIQAANIGVGIAGEEGRQAVMSSDYGVGQFRFLTRLVLVHGRWSYKRLAEMIPCFFYKNVVFTLTLFWYGIYVNFDGTYLLEFTLIMFYNLAFTSLPIIFLAVLDQDVSDTVSLLTPELYISGILGLEWSQFKFIFYMLDGVYQSVISFYFPYLLYYTGTFVNSQGLILIHRFWMGTMVASISVISCNIYVLLQQKRWDWLSGIIYAFSVLIIFFWIGVWSSSTYSGEFYKAAAQVYGTLTFWCVFFVGVLCNLLPRFSFDTIKRLYRPKDIDIIRERVNMGDYDGYPEGYDPTDAKDVEKYRLMHDRYLSETKPINFDSSSSSNFAATSDEAKIENGANSESTQNKVSSVPNERSAEDGTPQPGVERKPAVAQIVRHQLGSIKRKLTISKSKKNSQAHLSPLEQMRRNMISNGEYVGSRTSLSTSQVPGLTQAESLMSVHSRISNMARE</sequence>
<comment type="similarity">
    <text evidence="2 17">Belongs to the cation transport ATPase (P-type) (TC 3.A.3) family. Type IV subfamily.</text>
</comment>
<dbReference type="Gene3D" id="3.40.50.1000">
    <property type="entry name" value="HAD superfamily/HAD-like"/>
    <property type="match status" value="1"/>
</dbReference>
<keyword evidence="4 17" id="KW-0812">Transmembrane</keyword>
<dbReference type="InterPro" id="IPR018303">
    <property type="entry name" value="ATPase_P-typ_P_site"/>
</dbReference>
<evidence type="ECO:0000256" key="4">
    <source>
        <dbReference type="ARBA" id="ARBA00022692"/>
    </source>
</evidence>
<evidence type="ECO:0000256" key="5">
    <source>
        <dbReference type="ARBA" id="ARBA00022723"/>
    </source>
</evidence>
<dbReference type="Proteomes" id="UP001360560">
    <property type="component" value="Unassembled WGS sequence"/>
</dbReference>
<dbReference type="InterPro" id="IPR032630">
    <property type="entry name" value="P_typ_ATPase_c"/>
</dbReference>
<feature type="transmembrane region" description="Helical" evidence="17">
    <location>
        <begin position="1253"/>
        <end position="1272"/>
    </location>
</feature>
<comment type="catalytic activity">
    <reaction evidence="13">
        <text>a 1,2-diacyl-sn-glycero-3-phosphoethanolamine(out) + ATP + H2O = a 1,2-diacyl-sn-glycero-3-phosphoethanolamine(in) + ADP + phosphate + H(+)</text>
        <dbReference type="Rhea" id="RHEA:66132"/>
        <dbReference type="ChEBI" id="CHEBI:15377"/>
        <dbReference type="ChEBI" id="CHEBI:15378"/>
        <dbReference type="ChEBI" id="CHEBI:30616"/>
        <dbReference type="ChEBI" id="CHEBI:43474"/>
        <dbReference type="ChEBI" id="CHEBI:64612"/>
        <dbReference type="ChEBI" id="CHEBI:456216"/>
    </reaction>
    <physiologicalReaction direction="left-to-right" evidence="13">
        <dbReference type="Rhea" id="RHEA:66133"/>
    </physiologicalReaction>
</comment>
<evidence type="ECO:0000256" key="18">
    <source>
        <dbReference type="SAM" id="MobiDB-lite"/>
    </source>
</evidence>
<dbReference type="NCBIfam" id="TIGR01494">
    <property type="entry name" value="ATPase_P-type"/>
    <property type="match status" value="1"/>
</dbReference>
<dbReference type="InterPro" id="IPR008250">
    <property type="entry name" value="ATPase_P-typ_transduc_dom_A_sf"/>
</dbReference>
<feature type="transmembrane region" description="Helical" evidence="17">
    <location>
        <begin position="531"/>
        <end position="556"/>
    </location>
</feature>
<feature type="transmembrane region" description="Helical" evidence="17">
    <location>
        <begin position="1359"/>
        <end position="1379"/>
    </location>
</feature>
<evidence type="ECO:0000256" key="15">
    <source>
        <dbReference type="PIRSR" id="PIRSR606539-2"/>
    </source>
</evidence>
<feature type="transmembrane region" description="Helical" evidence="17">
    <location>
        <begin position="1171"/>
        <end position="1190"/>
    </location>
</feature>
<feature type="binding site" evidence="15">
    <location>
        <position position="830"/>
    </location>
    <ligand>
        <name>ATP</name>
        <dbReference type="ChEBI" id="CHEBI:30616"/>
    </ligand>
</feature>
<dbReference type="PANTHER" id="PTHR24092">
    <property type="entry name" value="PROBABLE PHOSPHOLIPID-TRANSPORTING ATPASE"/>
    <property type="match status" value="1"/>
</dbReference>
<feature type="binding site" evidence="16">
    <location>
        <position position="1117"/>
    </location>
    <ligand>
        <name>Mg(2+)</name>
        <dbReference type="ChEBI" id="CHEBI:18420"/>
    </ligand>
</feature>
<dbReference type="InterPro" id="IPR023299">
    <property type="entry name" value="ATPase_P-typ_cyto_dom_N"/>
</dbReference>
<dbReference type="SUPFAM" id="SSF81653">
    <property type="entry name" value="Calcium ATPase, transduction domain A"/>
    <property type="match status" value="1"/>
</dbReference>
<evidence type="ECO:0000259" key="20">
    <source>
        <dbReference type="Pfam" id="PF16212"/>
    </source>
</evidence>
<dbReference type="GO" id="GO:0005886">
    <property type="term" value="C:plasma membrane"/>
    <property type="evidence" value="ECO:0007669"/>
    <property type="project" value="TreeGrafter"/>
</dbReference>
<feature type="region of interest" description="Disordered" evidence="18">
    <location>
        <begin position="981"/>
        <end position="1002"/>
    </location>
</feature>
<keyword evidence="8 16" id="KW-0460">Magnesium</keyword>
<feature type="binding site" evidence="15">
    <location>
        <position position="865"/>
    </location>
    <ligand>
        <name>ATP</name>
        <dbReference type="ChEBI" id="CHEBI:30616"/>
    </ligand>
</feature>
<feature type="compositionally biased region" description="Polar residues" evidence="18">
    <location>
        <begin position="1457"/>
        <end position="1472"/>
    </location>
</feature>
<feature type="binding site" evidence="15">
    <location>
        <position position="787"/>
    </location>
    <ligand>
        <name>ATP</name>
        <dbReference type="ChEBI" id="CHEBI:30616"/>
    </ligand>
</feature>
<evidence type="ECO:0000256" key="17">
    <source>
        <dbReference type="RuleBase" id="RU362033"/>
    </source>
</evidence>
<feature type="active site" description="4-aspartylphosphate intermediate" evidence="14">
    <location>
        <position position="604"/>
    </location>
</feature>
<feature type="binding site" evidence="15">
    <location>
        <position position="948"/>
    </location>
    <ligand>
        <name>ATP</name>
        <dbReference type="ChEBI" id="CHEBI:30616"/>
    </ligand>
</feature>
<feature type="transmembrane region" description="Helical" evidence="17">
    <location>
        <begin position="152"/>
        <end position="171"/>
    </location>
</feature>
<dbReference type="PRINTS" id="PR00119">
    <property type="entry name" value="CATATPASE"/>
</dbReference>
<dbReference type="GO" id="GO:0016887">
    <property type="term" value="F:ATP hydrolysis activity"/>
    <property type="evidence" value="ECO:0007669"/>
    <property type="project" value="InterPro"/>
</dbReference>
<feature type="compositionally biased region" description="Low complexity" evidence="18">
    <location>
        <begin position="986"/>
        <end position="996"/>
    </location>
</feature>
<dbReference type="Pfam" id="PF16212">
    <property type="entry name" value="PhoLip_ATPase_C"/>
    <property type="match status" value="1"/>
</dbReference>
<protein>
    <recommendedName>
        <fullName evidence="17">Phospholipid-transporting ATPase</fullName>
        <ecNumber evidence="17">7.6.2.1</ecNumber>
    </recommendedName>
</protein>
<accession>A0AAV5QW10</accession>
<dbReference type="GO" id="GO:0000287">
    <property type="term" value="F:magnesium ion binding"/>
    <property type="evidence" value="ECO:0007669"/>
    <property type="project" value="UniProtKB-UniRule"/>
</dbReference>
<evidence type="ECO:0000256" key="12">
    <source>
        <dbReference type="ARBA" id="ARBA00034036"/>
    </source>
</evidence>
<feature type="binding site" evidence="15">
    <location>
        <position position="946"/>
    </location>
    <ligand>
        <name>ATP</name>
        <dbReference type="ChEBI" id="CHEBI:30616"/>
    </ligand>
</feature>
<feature type="binding site" evidence="15">
    <location>
        <position position="606"/>
    </location>
    <ligand>
        <name>ATP</name>
        <dbReference type="ChEBI" id="CHEBI:30616"/>
    </ligand>
</feature>
<keyword evidence="7 15" id="KW-0067">ATP-binding</keyword>
<keyword evidence="10 17" id="KW-1133">Transmembrane helix</keyword>
<dbReference type="SFLD" id="SFLDF00027">
    <property type="entry name" value="p-type_atpase"/>
    <property type="match status" value="1"/>
</dbReference>
<comment type="catalytic activity">
    <reaction evidence="12 17">
        <text>ATP + H2O + phospholipidSide 1 = ADP + phosphate + phospholipidSide 2.</text>
        <dbReference type="EC" id="7.6.2.1"/>
    </reaction>
</comment>
<proteinExistence type="inferred from homology"/>
<comment type="caution">
    <text evidence="21">The sequence shown here is derived from an EMBL/GenBank/DDBJ whole genome shotgun (WGS) entry which is preliminary data.</text>
</comment>
<feature type="binding site" evidence="15">
    <location>
        <position position="605"/>
    </location>
    <ligand>
        <name>ATP</name>
        <dbReference type="ChEBI" id="CHEBI:30616"/>
    </ligand>
</feature>
<keyword evidence="6 15" id="KW-0547">Nucleotide-binding</keyword>
<dbReference type="SUPFAM" id="SSF81660">
    <property type="entry name" value="Metal cation-transporting ATPase, ATP-binding domain N"/>
    <property type="match status" value="1"/>
</dbReference>
<keyword evidence="9 17" id="KW-1278">Translocase</keyword>
<dbReference type="NCBIfam" id="TIGR01652">
    <property type="entry name" value="ATPase-Plipid"/>
    <property type="match status" value="1"/>
</dbReference>
<evidence type="ECO:0000256" key="13">
    <source>
        <dbReference type="ARBA" id="ARBA00049128"/>
    </source>
</evidence>
<feature type="binding site" evidence="15">
    <location>
        <position position="746"/>
    </location>
    <ligand>
        <name>ATP</name>
        <dbReference type="ChEBI" id="CHEBI:30616"/>
    </ligand>
</feature>
<feature type="binding site" evidence="15">
    <location>
        <position position="604"/>
    </location>
    <ligand>
        <name>ATP</name>
        <dbReference type="ChEBI" id="CHEBI:30616"/>
    </ligand>
</feature>
<feature type="compositionally biased region" description="Polar residues" evidence="18">
    <location>
        <begin position="1"/>
        <end position="10"/>
    </location>
</feature>
<feature type="binding site" evidence="15">
    <location>
        <position position="1093"/>
    </location>
    <ligand>
        <name>ATP</name>
        <dbReference type="ChEBI" id="CHEBI:30616"/>
    </ligand>
</feature>
<feature type="binding site" evidence="15">
    <location>
        <position position="1117"/>
    </location>
    <ligand>
        <name>ATP</name>
        <dbReference type="ChEBI" id="CHEBI:30616"/>
    </ligand>
</feature>
<comment type="subcellular location">
    <subcellularLocation>
        <location evidence="1">Endomembrane system</location>
        <topology evidence="1">Multi-pass membrane protein</topology>
    </subcellularLocation>
    <subcellularLocation>
        <location evidence="17">Membrane</location>
        <topology evidence="17">Multi-pass membrane protein</topology>
    </subcellularLocation>
</comment>
<keyword evidence="22" id="KW-1185">Reference proteome</keyword>
<feature type="domain" description="P-type ATPase N-terminal" evidence="19">
    <location>
        <begin position="121"/>
        <end position="172"/>
    </location>
</feature>
<feature type="binding site" evidence="15">
    <location>
        <position position="947"/>
    </location>
    <ligand>
        <name>ATP</name>
        <dbReference type="ChEBI" id="CHEBI:30616"/>
    </ligand>
</feature>
<dbReference type="GO" id="GO:0005524">
    <property type="term" value="F:ATP binding"/>
    <property type="evidence" value="ECO:0007669"/>
    <property type="project" value="UniProtKB-UniRule"/>
</dbReference>
<feature type="binding site" evidence="16">
    <location>
        <position position="604"/>
    </location>
    <ligand>
        <name>Mg(2+)</name>
        <dbReference type="ChEBI" id="CHEBI:18420"/>
    </ligand>
</feature>
<feature type="region of interest" description="Disordered" evidence="18">
    <location>
        <begin position="1454"/>
        <end position="1489"/>
    </location>
</feature>
<organism evidence="21 22">
    <name type="scientific">Saccharomycopsis crataegensis</name>
    <dbReference type="NCBI Taxonomy" id="43959"/>
    <lineage>
        <taxon>Eukaryota</taxon>
        <taxon>Fungi</taxon>
        <taxon>Dikarya</taxon>
        <taxon>Ascomycota</taxon>
        <taxon>Saccharomycotina</taxon>
        <taxon>Saccharomycetes</taxon>
        <taxon>Saccharomycopsidaceae</taxon>
        <taxon>Saccharomycopsis</taxon>
    </lineage>
</organism>
<dbReference type="EMBL" id="BTFZ01000020">
    <property type="protein sequence ID" value="GMM38701.1"/>
    <property type="molecule type" value="Genomic_DNA"/>
</dbReference>
<dbReference type="PROSITE" id="PS00154">
    <property type="entry name" value="ATPASE_E1_E2"/>
    <property type="match status" value="1"/>
</dbReference>
<feature type="region of interest" description="Disordered" evidence="18">
    <location>
        <begin position="1"/>
        <end position="33"/>
    </location>
</feature>
<dbReference type="GeneID" id="90076689"/>
<feature type="binding site" evidence="15">
    <location>
        <position position="1116"/>
    </location>
    <ligand>
        <name>ATP</name>
        <dbReference type="ChEBI" id="CHEBI:30616"/>
    </ligand>
</feature>
<evidence type="ECO:0000256" key="16">
    <source>
        <dbReference type="PIRSR" id="PIRSR606539-3"/>
    </source>
</evidence>
<dbReference type="GO" id="GO:0140346">
    <property type="term" value="F:phosphatidylserine flippase activity"/>
    <property type="evidence" value="ECO:0007669"/>
    <property type="project" value="UniProtKB-ARBA"/>
</dbReference>
<evidence type="ECO:0000256" key="6">
    <source>
        <dbReference type="ARBA" id="ARBA00022741"/>
    </source>
</evidence>
<dbReference type="Pfam" id="PF16209">
    <property type="entry name" value="PhoLip_ATPase_N"/>
    <property type="match status" value="1"/>
</dbReference>
<feature type="compositionally biased region" description="Polar residues" evidence="18">
    <location>
        <begin position="24"/>
        <end position="33"/>
    </location>
</feature>
<evidence type="ECO:0000256" key="7">
    <source>
        <dbReference type="ARBA" id="ARBA00022840"/>
    </source>
</evidence>
<feature type="domain" description="P-type ATPase C-terminal" evidence="20">
    <location>
        <begin position="1139"/>
        <end position="1389"/>
    </location>
</feature>
<feature type="transmembrane region" description="Helical" evidence="17">
    <location>
        <begin position="1319"/>
        <end position="1339"/>
    </location>
</feature>
<dbReference type="SFLD" id="SFLDG00002">
    <property type="entry name" value="C1.7:_P-type_atpase_like"/>
    <property type="match status" value="1"/>
</dbReference>
<keyword evidence="11 17" id="KW-0472">Membrane</keyword>
<dbReference type="SUPFAM" id="SSF81665">
    <property type="entry name" value="Calcium ATPase, transmembrane domain M"/>
    <property type="match status" value="1"/>
</dbReference>
<feature type="transmembrane region" description="Helical" evidence="17">
    <location>
        <begin position="1202"/>
        <end position="1223"/>
    </location>
</feature>
<dbReference type="FunFam" id="3.40.50.1000:FF:000001">
    <property type="entry name" value="Phospholipid-transporting ATPase IC"/>
    <property type="match status" value="1"/>
</dbReference>
<dbReference type="InterPro" id="IPR001757">
    <property type="entry name" value="P_typ_ATPase"/>
</dbReference>
<dbReference type="InterPro" id="IPR023298">
    <property type="entry name" value="ATPase_P-typ_TM_dom_sf"/>
</dbReference>
<keyword evidence="5 16" id="KW-0479">Metal-binding</keyword>
<evidence type="ECO:0000256" key="11">
    <source>
        <dbReference type="ARBA" id="ARBA00023136"/>
    </source>
</evidence>
<feature type="binding site" evidence="15">
    <location>
        <position position="1087"/>
    </location>
    <ligand>
        <name>ATP</name>
        <dbReference type="ChEBI" id="CHEBI:30616"/>
    </ligand>
</feature>
<evidence type="ECO:0000256" key="1">
    <source>
        <dbReference type="ARBA" id="ARBA00004127"/>
    </source>
</evidence>
<gene>
    <name evidence="21" type="ORF">DASC09_060400</name>
</gene>
<evidence type="ECO:0000256" key="8">
    <source>
        <dbReference type="ARBA" id="ARBA00022842"/>
    </source>
</evidence>
<evidence type="ECO:0000256" key="3">
    <source>
        <dbReference type="ARBA" id="ARBA00022448"/>
    </source>
</evidence>
<dbReference type="InterPro" id="IPR036412">
    <property type="entry name" value="HAD-like_sf"/>
</dbReference>